<gene>
    <name evidence="1" type="ORF">TRIHO_35370</name>
</gene>
<dbReference type="OrthoDB" id="7395781at2"/>
<dbReference type="AlphaFoldDB" id="A0A132BV13"/>
<organism evidence="1 2">
    <name type="scientific">Tritonibacter horizontis</name>
    <dbReference type="NCBI Taxonomy" id="1768241"/>
    <lineage>
        <taxon>Bacteria</taxon>
        <taxon>Pseudomonadati</taxon>
        <taxon>Pseudomonadota</taxon>
        <taxon>Alphaproteobacteria</taxon>
        <taxon>Rhodobacterales</taxon>
        <taxon>Paracoccaceae</taxon>
        <taxon>Tritonibacter</taxon>
    </lineage>
</organism>
<dbReference type="RefSeq" id="WP_021100878.1">
    <property type="nucleotide sequence ID" value="NZ_LPUY01000093.1"/>
</dbReference>
<reference evidence="1 2" key="1">
    <citation type="submission" date="2015-12" db="EMBL/GenBank/DDBJ databases">
        <title>Genome sequence of the marine Rhodobacteraceae strain O3.65, Candidatus Tritonibacter horizontis.</title>
        <authorList>
            <person name="Poehlein A."/>
            <person name="Giebel H.A."/>
            <person name="Voget S."/>
            <person name="Brinkhoff T."/>
        </authorList>
    </citation>
    <scope>NUCLEOTIDE SEQUENCE [LARGE SCALE GENOMIC DNA]</scope>
    <source>
        <strain evidence="1 2">O3.65</strain>
    </source>
</reference>
<dbReference type="PATRIC" id="fig|1768241.3.peg.3692"/>
<evidence type="ECO:0000313" key="2">
    <source>
        <dbReference type="Proteomes" id="UP000068382"/>
    </source>
</evidence>
<name>A0A132BV13_9RHOB</name>
<protein>
    <recommendedName>
        <fullName evidence="3">Core-binding (CB) domain-containing protein</fullName>
    </recommendedName>
</protein>
<proteinExistence type="predicted"/>
<accession>A0A132BV13</accession>
<sequence length="601" mass="65834">MTARPRKGRVAAFSADDGTVDAHEPSSVTGLRFSIVARSGGTAQLDFTDLRPRPLAIDAAQAIRRLAEVGGPLGARSTVMAYANTVRIFFAFLASEAPNLTTCRQIEAAHIDGFEDWLDAEGKSRVHAFTILSKAVVVFREIDADQPDRVSQSLRDRLRYTSARPFERPRSRDAYSPFVARQLRDAARADVAMMMRRIDGHLPETLIAHTDPVIRQRAVALHEAVARRGFLPRNDKASSALYRALYSRGLPTSSLLDGIYARFYLTVHDLPPLLTLLSLDTGLEIECVKALKTNCLSNASAGTVTLRYTKRRAHGLAQKAMRVRDGGPTTPGGLIRAIVKMTQTARQFESSDALFVFYHACGFRSVVRHPKLTLSHWIARHGIVDDDGHPLTLLLSRLRKTHKALWYLKTSGHMARFAVGHSVDIAARHYADIPSLRPLHEATVVDALEDAIRPGAAVTTDPVPAVDDSHTDTRHCIPPQGDGHVASADIQDVWLASCSGFYDSPFSSPGAPCSHPFWGCLDCRNAVISERKLPAILGFLDFIVAQRAALGAEEWAAKFGHVHARITQQVLPSFPEEVIATARASLAVDPPPTYLPPEATQ</sequence>
<keyword evidence="2" id="KW-1185">Reference proteome</keyword>
<evidence type="ECO:0008006" key="3">
    <source>
        <dbReference type="Google" id="ProtNLM"/>
    </source>
</evidence>
<dbReference type="EMBL" id="LPUY01000093">
    <property type="protein sequence ID" value="KUP91580.1"/>
    <property type="molecule type" value="Genomic_DNA"/>
</dbReference>
<evidence type="ECO:0000313" key="1">
    <source>
        <dbReference type="EMBL" id="KUP91580.1"/>
    </source>
</evidence>
<dbReference type="Proteomes" id="UP000068382">
    <property type="component" value="Unassembled WGS sequence"/>
</dbReference>
<comment type="caution">
    <text evidence="1">The sequence shown here is derived from an EMBL/GenBank/DDBJ whole genome shotgun (WGS) entry which is preliminary data.</text>
</comment>